<dbReference type="GO" id="GO:0005524">
    <property type="term" value="F:ATP binding"/>
    <property type="evidence" value="ECO:0007669"/>
    <property type="project" value="UniProtKB-KW"/>
</dbReference>
<dbReference type="InterPro" id="IPR004101">
    <property type="entry name" value="Mur_ligase_C"/>
</dbReference>
<evidence type="ECO:0000259" key="13">
    <source>
        <dbReference type="Pfam" id="PF08245"/>
    </source>
</evidence>
<dbReference type="InterPro" id="IPR036615">
    <property type="entry name" value="Mur_ligase_C_dom_sf"/>
</dbReference>
<keyword evidence="5" id="KW-0479">Metal-binding</keyword>
<comment type="similarity">
    <text evidence="2 11">Belongs to the folylpolyglutamate synthase family.</text>
</comment>
<dbReference type="SUPFAM" id="SSF53623">
    <property type="entry name" value="MurD-like peptide ligases, catalytic domain"/>
    <property type="match status" value="1"/>
</dbReference>
<dbReference type="Gene3D" id="3.90.190.20">
    <property type="entry name" value="Mur ligase, C-terminal domain"/>
    <property type="match status" value="1"/>
</dbReference>
<dbReference type="NCBIfam" id="TIGR01499">
    <property type="entry name" value="folC"/>
    <property type="match status" value="1"/>
</dbReference>
<evidence type="ECO:0000256" key="2">
    <source>
        <dbReference type="ARBA" id="ARBA00008276"/>
    </source>
</evidence>
<proteinExistence type="inferred from homology"/>
<dbReference type="PANTHER" id="PTHR11136:SF0">
    <property type="entry name" value="DIHYDROFOLATE SYNTHETASE-RELATED"/>
    <property type="match status" value="1"/>
</dbReference>
<evidence type="ECO:0000256" key="4">
    <source>
        <dbReference type="ARBA" id="ARBA00022598"/>
    </source>
</evidence>
<keyword evidence="6 11" id="KW-0547">Nucleotide-binding</keyword>
<dbReference type="GO" id="GO:0004326">
    <property type="term" value="F:tetrahydrofolylpolyglutamate synthase activity"/>
    <property type="evidence" value="ECO:0007669"/>
    <property type="project" value="UniProtKB-EC"/>
</dbReference>
<dbReference type="Proteomes" id="UP000515913">
    <property type="component" value="Chromosome"/>
</dbReference>
<dbReference type="EMBL" id="CP060637">
    <property type="protein sequence ID" value="QNM15581.1"/>
    <property type="molecule type" value="Genomic_DNA"/>
</dbReference>
<dbReference type="GO" id="GO:0046872">
    <property type="term" value="F:metal ion binding"/>
    <property type="evidence" value="ECO:0007669"/>
    <property type="project" value="UniProtKB-KW"/>
</dbReference>
<dbReference type="InterPro" id="IPR001645">
    <property type="entry name" value="Folylpolyglutamate_synth"/>
</dbReference>
<keyword evidence="8" id="KW-0460">Magnesium</keyword>
<dbReference type="Gene3D" id="3.40.1190.10">
    <property type="entry name" value="Mur-like, catalytic domain"/>
    <property type="match status" value="1"/>
</dbReference>
<evidence type="ECO:0000313" key="14">
    <source>
        <dbReference type="EMBL" id="QNM15581.1"/>
    </source>
</evidence>
<evidence type="ECO:0000256" key="6">
    <source>
        <dbReference type="ARBA" id="ARBA00022741"/>
    </source>
</evidence>
<keyword evidence="7 11" id="KW-0067">ATP-binding</keyword>
<comment type="catalytic activity">
    <reaction evidence="10">
        <text>(6S)-5,6,7,8-tetrahydrofolyl-(gamma-L-Glu)(n) + L-glutamate + ATP = (6S)-5,6,7,8-tetrahydrofolyl-(gamma-L-Glu)(n+1) + ADP + phosphate + H(+)</text>
        <dbReference type="Rhea" id="RHEA:10580"/>
        <dbReference type="Rhea" id="RHEA-COMP:14738"/>
        <dbReference type="Rhea" id="RHEA-COMP:14740"/>
        <dbReference type="ChEBI" id="CHEBI:15378"/>
        <dbReference type="ChEBI" id="CHEBI:29985"/>
        <dbReference type="ChEBI" id="CHEBI:30616"/>
        <dbReference type="ChEBI" id="CHEBI:43474"/>
        <dbReference type="ChEBI" id="CHEBI:141005"/>
        <dbReference type="ChEBI" id="CHEBI:456216"/>
        <dbReference type="EC" id="6.3.2.17"/>
    </reaction>
</comment>
<dbReference type="Pfam" id="PF02875">
    <property type="entry name" value="Mur_ligase_C"/>
    <property type="match status" value="1"/>
</dbReference>
<dbReference type="PANTHER" id="PTHR11136">
    <property type="entry name" value="FOLYLPOLYGLUTAMATE SYNTHASE-RELATED"/>
    <property type="match status" value="1"/>
</dbReference>
<evidence type="ECO:0000259" key="12">
    <source>
        <dbReference type="Pfam" id="PF02875"/>
    </source>
</evidence>
<dbReference type="InterPro" id="IPR036565">
    <property type="entry name" value="Mur-like_cat_sf"/>
</dbReference>
<dbReference type="EC" id="6.3.2.17" evidence="3"/>
<gene>
    <name evidence="14" type="ORF">H9Q81_01700</name>
</gene>
<comment type="cofactor">
    <cofactor evidence="1">
        <name>Mg(2+)</name>
        <dbReference type="ChEBI" id="CHEBI:18420"/>
    </cofactor>
</comment>
<keyword evidence="4 11" id="KW-0436">Ligase</keyword>
<dbReference type="PROSITE" id="PS01011">
    <property type="entry name" value="FOLYLPOLYGLU_SYNT_1"/>
    <property type="match status" value="1"/>
</dbReference>
<dbReference type="GO" id="GO:0008841">
    <property type="term" value="F:dihydrofolate synthase activity"/>
    <property type="evidence" value="ECO:0007669"/>
    <property type="project" value="TreeGrafter"/>
</dbReference>
<dbReference type="SUPFAM" id="SSF53244">
    <property type="entry name" value="MurD-like peptide ligases, peptide-binding domain"/>
    <property type="match status" value="1"/>
</dbReference>
<dbReference type="PIRSF" id="PIRSF001563">
    <property type="entry name" value="Folylpolyglu_synth"/>
    <property type="match status" value="1"/>
</dbReference>
<dbReference type="KEGG" id="fho:H9Q81_01700"/>
<evidence type="ECO:0000256" key="9">
    <source>
        <dbReference type="ARBA" id="ARBA00030592"/>
    </source>
</evidence>
<organism evidence="14 15">
    <name type="scientific">Fusobacterium hominis</name>
    <dbReference type="NCBI Taxonomy" id="2764326"/>
    <lineage>
        <taxon>Bacteria</taxon>
        <taxon>Fusobacteriati</taxon>
        <taxon>Fusobacteriota</taxon>
        <taxon>Fusobacteriia</taxon>
        <taxon>Fusobacteriales</taxon>
        <taxon>Fusobacteriaceae</taxon>
        <taxon>Fusobacterium</taxon>
    </lineage>
</organism>
<dbReference type="FunFam" id="3.40.1190.10:FF:000011">
    <property type="entry name" value="Folylpolyglutamate synthase/dihydrofolate synthase"/>
    <property type="match status" value="1"/>
</dbReference>
<dbReference type="Pfam" id="PF08245">
    <property type="entry name" value="Mur_ligase_M"/>
    <property type="match status" value="1"/>
</dbReference>
<evidence type="ECO:0000256" key="5">
    <source>
        <dbReference type="ARBA" id="ARBA00022723"/>
    </source>
</evidence>
<protein>
    <recommendedName>
        <fullName evidence="3">tetrahydrofolate synthase</fullName>
        <ecNumber evidence="3">6.3.2.17</ecNumber>
    </recommendedName>
    <alternativeName>
        <fullName evidence="9">Tetrahydrofolylpolyglutamate synthase</fullName>
    </alternativeName>
</protein>
<feature type="domain" description="Mur ligase C-terminal" evidence="12">
    <location>
        <begin position="282"/>
        <end position="399"/>
    </location>
</feature>
<dbReference type="GO" id="GO:0005737">
    <property type="term" value="C:cytoplasm"/>
    <property type="evidence" value="ECO:0007669"/>
    <property type="project" value="TreeGrafter"/>
</dbReference>
<reference evidence="14 15" key="1">
    <citation type="submission" date="2020-08" db="EMBL/GenBank/DDBJ databases">
        <authorList>
            <person name="Liu C."/>
            <person name="Sun Q."/>
        </authorList>
    </citation>
    <scope>NUCLEOTIDE SEQUENCE [LARGE SCALE GENOMIC DNA]</scope>
    <source>
        <strain evidence="14 15">NSJ-57</strain>
    </source>
</reference>
<evidence type="ECO:0000256" key="3">
    <source>
        <dbReference type="ARBA" id="ARBA00013025"/>
    </source>
</evidence>
<evidence type="ECO:0000256" key="10">
    <source>
        <dbReference type="ARBA" id="ARBA00047493"/>
    </source>
</evidence>
<dbReference type="InterPro" id="IPR018109">
    <property type="entry name" value="Folylpolyglutamate_synth_CS"/>
</dbReference>
<dbReference type="RefSeq" id="WP_101475107.1">
    <property type="nucleotide sequence ID" value="NZ_CP060637.1"/>
</dbReference>
<name>A0A7G9GXP9_9FUSO</name>
<evidence type="ECO:0000256" key="8">
    <source>
        <dbReference type="ARBA" id="ARBA00022842"/>
    </source>
</evidence>
<dbReference type="AlphaFoldDB" id="A0A7G9GXP9"/>
<evidence type="ECO:0000256" key="1">
    <source>
        <dbReference type="ARBA" id="ARBA00001946"/>
    </source>
</evidence>
<sequence length="414" mass="46851">MDMNSLLDELYSYSMHGIKLGLENIKVLCESLGNPQNDYKIVHIAGTNGKGSTASTLSTILLEAGYKVGKYTSPHILKFNERIRFGNNDISDENIVKYYEILKNVIKKTGIKPTFFEVTTAMMFKYFSDMKADYVVLETGMGGRFDATNIADADICIITNVSFDHMEYLGDTIYKIAKEKAGIIKKCENVIIADNNSEFLKAIYEVCKDPINVLEKYKKSTSTLNFEDFTTEITIDNNRYKFSLFGNYQVKNFLCAYEAAKLLSIDENIIKQAANKVVWQCRFEKINDNPLVVLDGAHNIDGMKELVQIVKQKYLPTEVVAIASILKDKEVKAMLKLLKSTANNIILTSLEENQRGLSGNELLTYTDDKDGFLVENDILKAFDLAKKMSKKLIIVCGSFYTLSKFKEAIYEKKI</sequence>
<evidence type="ECO:0000256" key="7">
    <source>
        <dbReference type="ARBA" id="ARBA00022840"/>
    </source>
</evidence>
<evidence type="ECO:0000256" key="11">
    <source>
        <dbReference type="PIRNR" id="PIRNR001563"/>
    </source>
</evidence>
<accession>A0A7G9GXP9</accession>
<evidence type="ECO:0000313" key="15">
    <source>
        <dbReference type="Proteomes" id="UP000515913"/>
    </source>
</evidence>
<keyword evidence="15" id="KW-1185">Reference proteome</keyword>
<feature type="domain" description="Mur ligase central" evidence="13">
    <location>
        <begin position="44"/>
        <end position="259"/>
    </location>
</feature>
<dbReference type="InterPro" id="IPR013221">
    <property type="entry name" value="Mur_ligase_cen"/>
</dbReference>